<dbReference type="GO" id="GO:0016722">
    <property type="term" value="F:oxidoreductase activity, acting on metal ions"/>
    <property type="evidence" value="ECO:0007669"/>
    <property type="project" value="InterPro"/>
</dbReference>
<dbReference type="InterPro" id="IPR008331">
    <property type="entry name" value="Ferritin_DPS_dom"/>
</dbReference>
<dbReference type="InterPro" id="IPR012347">
    <property type="entry name" value="Ferritin-like"/>
</dbReference>
<evidence type="ECO:0000256" key="1">
    <source>
        <dbReference type="ARBA" id="ARBA00009497"/>
    </source>
</evidence>
<dbReference type="PROSITE" id="PS00819">
    <property type="entry name" value="DPS_2"/>
    <property type="match status" value="1"/>
</dbReference>
<protein>
    <submittedName>
        <fullName evidence="4">DNA starvation/stationary phase protection protein</fullName>
    </submittedName>
</protein>
<organism evidence="4 5">
    <name type="scientific">Porphyromonas levii</name>
    <dbReference type="NCBI Taxonomy" id="28114"/>
    <lineage>
        <taxon>Bacteria</taxon>
        <taxon>Pseudomonadati</taxon>
        <taxon>Bacteroidota</taxon>
        <taxon>Bacteroidia</taxon>
        <taxon>Bacteroidales</taxon>
        <taxon>Porphyromonadaceae</taxon>
        <taxon>Porphyromonas</taxon>
    </lineage>
</organism>
<evidence type="ECO:0000259" key="3">
    <source>
        <dbReference type="Pfam" id="PF00210"/>
    </source>
</evidence>
<comment type="similarity">
    <text evidence="1 2">Belongs to the Dps family.</text>
</comment>
<dbReference type="Proteomes" id="UP000297225">
    <property type="component" value="Unassembled WGS sequence"/>
</dbReference>
<dbReference type="GO" id="GO:0008199">
    <property type="term" value="F:ferric iron binding"/>
    <property type="evidence" value="ECO:0007669"/>
    <property type="project" value="InterPro"/>
</dbReference>
<dbReference type="Gene3D" id="1.20.1260.10">
    <property type="match status" value="1"/>
</dbReference>
<dbReference type="OrthoDB" id="9797023at2"/>
<dbReference type="CDD" id="cd01043">
    <property type="entry name" value="DPS"/>
    <property type="match status" value="1"/>
</dbReference>
<dbReference type="EMBL" id="SPNC01000018">
    <property type="protein sequence ID" value="TFH96508.1"/>
    <property type="molecule type" value="Genomic_DNA"/>
</dbReference>
<gene>
    <name evidence="4" type="ORF">E4P47_02185</name>
</gene>
<dbReference type="AlphaFoldDB" id="A0A4Y8WQQ6"/>
<dbReference type="InterPro" id="IPR009078">
    <property type="entry name" value="Ferritin-like_SF"/>
</dbReference>
<dbReference type="InterPro" id="IPR023188">
    <property type="entry name" value="DPS_DNA-bd_CS"/>
</dbReference>
<dbReference type="PANTHER" id="PTHR42932:SF1">
    <property type="entry name" value="GENERAL STRESS PROTEIN 20U"/>
    <property type="match status" value="1"/>
</dbReference>
<evidence type="ECO:0000313" key="4">
    <source>
        <dbReference type="EMBL" id="TFH96508.1"/>
    </source>
</evidence>
<reference evidence="4 5" key="1">
    <citation type="submission" date="2019-03" db="EMBL/GenBank/DDBJ databases">
        <title>Porphyromonas levii Isolated from the Uterus of Dairy Cows.</title>
        <authorList>
            <person name="Francis A.M."/>
        </authorList>
    </citation>
    <scope>NUCLEOTIDE SEQUENCE [LARGE SCALE GENOMIC DNA]</scope>
    <source>
        <strain evidence="4 5">AF5678</strain>
    </source>
</reference>
<dbReference type="Pfam" id="PF00210">
    <property type="entry name" value="Ferritin"/>
    <property type="match status" value="1"/>
</dbReference>
<sequence length="157" mass="17740">MKVINITGLKKENAEKMVKALNNYLANLHVYYSNLRGYHWHVEGILFFSMHSKLEELYNEAFSQIDEVAERILMLDGTPVRMFSDITALATLKEVGVTTDATAIVKDVLATIKSLIAQERELLALADELDDTTTDDLITGFLTGHEKQAWMFTALMK</sequence>
<proteinExistence type="inferred from homology"/>
<dbReference type="PANTHER" id="PTHR42932">
    <property type="entry name" value="GENERAL STRESS PROTEIN 20U"/>
    <property type="match status" value="1"/>
</dbReference>
<dbReference type="STRING" id="1122973.GCA_000379925_01648"/>
<evidence type="ECO:0000313" key="5">
    <source>
        <dbReference type="Proteomes" id="UP000297225"/>
    </source>
</evidence>
<feature type="domain" description="Ferritin/DPS" evidence="3">
    <location>
        <begin position="19"/>
        <end position="156"/>
    </location>
</feature>
<comment type="caution">
    <text evidence="4">The sequence shown here is derived from an EMBL/GenBank/DDBJ whole genome shotgun (WGS) entry which is preliminary data.</text>
</comment>
<dbReference type="SUPFAM" id="SSF47240">
    <property type="entry name" value="Ferritin-like"/>
    <property type="match status" value="1"/>
</dbReference>
<dbReference type="PRINTS" id="PR01346">
    <property type="entry name" value="HELNAPAPROT"/>
</dbReference>
<keyword evidence="5" id="KW-1185">Reference proteome</keyword>
<name>A0A4Y8WQQ6_9PORP</name>
<accession>A0A4Y8WQQ6</accession>
<evidence type="ECO:0000256" key="2">
    <source>
        <dbReference type="RuleBase" id="RU003875"/>
    </source>
</evidence>
<dbReference type="PIRSF" id="PIRSF005900">
    <property type="entry name" value="Dps"/>
    <property type="match status" value="1"/>
</dbReference>
<dbReference type="RefSeq" id="WP_134849226.1">
    <property type="nucleotide sequence ID" value="NZ_CP197400.1"/>
</dbReference>
<dbReference type="InterPro" id="IPR002177">
    <property type="entry name" value="DPS_DNA-bd"/>
</dbReference>